<evidence type="ECO:0000256" key="7">
    <source>
        <dbReference type="ARBA" id="ARBA00034478"/>
    </source>
</evidence>
<dbReference type="HOGENOM" id="CLU_025841_0_2_7"/>
<keyword evidence="5 9" id="KW-0274">FAD</keyword>
<keyword evidence="11" id="KW-1185">Reference proteome</keyword>
<evidence type="ECO:0000256" key="9">
    <source>
        <dbReference type="RuleBase" id="RU003862"/>
    </source>
</evidence>
<reference evidence="10 11" key="1">
    <citation type="journal article" date="2009" name="Environ. Microbiol.">
        <title>Genome sequence of Desulfobacterium autotrophicum HRM2, a marine sulfate reducer oxidizing organic carbon completely to carbon dioxide.</title>
        <authorList>
            <person name="Strittmatter A.W."/>
            <person name="Liesegang H."/>
            <person name="Rabus R."/>
            <person name="Decker I."/>
            <person name="Amann J."/>
            <person name="Andres S."/>
            <person name="Henne A."/>
            <person name="Fricke W.F."/>
            <person name="Martinez-Arias R."/>
            <person name="Bartels D."/>
            <person name="Goesmann A."/>
            <person name="Krause L."/>
            <person name="Puehler A."/>
            <person name="Klenk H.P."/>
            <person name="Richter M."/>
            <person name="Schuler M."/>
            <person name="Gloeckner F.O."/>
            <person name="Meyerdierks A."/>
            <person name="Gottschalk G."/>
            <person name="Amann R."/>
        </authorList>
    </citation>
    <scope>NUCLEOTIDE SEQUENCE [LARGE SCALE GENOMIC DNA]</scope>
    <source>
        <strain evidence="11">ATCC 43914 / DSM 3382 / HRM2</strain>
    </source>
</reference>
<comment type="cofactor">
    <cofactor evidence="1 9">
        <name>FAD</name>
        <dbReference type="ChEBI" id="CHEBI:57692"/>
    </cofactor>
</comment>
<dbReference type="GO" id="GO:0005829">
    <property type="term" value="C:cytosol"/>
    <property type="evidence" value="ECO:0007669"/>
    <property type="project" value="TreeGrafter"/>
</dbReference>
<comment type="catalytic activity">
    <reaction evidence="8">
        <text>(6S)-5-methyl-5,6,7,8-tetrahydrofolate + NAD(+) = (6R)-5,10-methylene-5,6,7,8-tetrahydrofolate + NADH + H(+)</text>
        <dbReference type="Rhea" id="RHEA:19821"/>
        <dbReference type="ChEBI" id="CHEBI:15378"/>
        <dbReference type="ChEBI" id="CHEBI:15636"/>
        <dbReference type="ChEBI" id="CHEBI:18608"/>
        <dbReference type="ChEBI" id="CHEBI:57540"/>
        <dbReference type="ChEBI" id="CHEBI:57945"/>
        <dbReference type="EC" id="1.5.1.54"/>
    </reaction>
    <physiologicalReaction direction="right-to-left" evidence="8">
        <dbReference type="Rhea" id="RHEA:19823"/>
    </physiologicalReaction>
</comment>
<comment type="pathway">
    <text evidence="7">Amino-acid biosynthesis; L-methionine biosynthesis via de novo pathway.</text>
</comment>
<organism evidence="10 11">
    <name type="scientific">Desulforapulum autotrophicum (strain ATCC 43914 / DSM 3382 / VKM B-1955 / HRM2)</name>
    <name type="common">Desulfobacterium autotrophicum</name>
    <dbReference type="NCBI Taxonomy" id="177437"/>
    <lineage>
        <taxon>Bacteria</taxon>
        <taxon>Pseudomonadati</taxon>
        <taxon>Thermodesulfobacteriota</taxon>
        <taxon>Desulfobacteria</taxon>
        <taxon>Desulfobacterales</taxon>
        <taxon>Desulfobacteraceae</taxon>
        <taxon>Desulforapulum</taxon>
    </lineage>
</organism>
<evidence type="ECO:0000256" key="5">
    <source>
        <dbReference type="ARBA" id="ARBA00022827"/>
    </source>
</evidence>
<evidence type="ECO:0000256" key="6">
    <source>
        <dbReference type="ARBA" id="ARBA00023002"/>
    </source>
</evidence>
<dbReference type="EMBL" id="CP001087">
    <property type="protein sequence ID" value="ACN14781.1"/>
    <property type="molecule type" value="Genomic_DNA"/>
</dbReference>
<evidence type="ECO:0000313" key="11">
    <source>
        <dbReference type="Proteomes" id="UP000000442"/>
    </source>
</evidence>
<dbReference type="CDD" id="cd00537">
    <property type="entry name" value="MTHFR"/>
    <property type="match status" value="1"/>
</dbReference>
<evidence type="ECO:0000256" key="1">
    <source>
        <dbReference type="ARBA" id="ARBA00001974"/>
    </source>
</evidence>
<protein>
    <recommendedName>
        <fullName evidence="9">Methylenetetrahydrofolate reductase</fullName>
    </recommendedName>
</protein>
<keyword evidence="4 9" id="KW-0285">Flavoprotein</keyword>
<proteinExistence type="inferred from homology"/>
<comment type="pathway">
    <text evidence="2 9">One-carbon metabolism; tetrahydrofolate interconversion.</text>
</comment>
<accession>C0QAY2</accession>
<dbReference type="Pfam" id="PF02219">
    <property type="entry name" value="MTHFR"/>
    <property type="match status" value="1"/>
</dbReference>
<dbReference type="GO" id="GO:0035999">
    <property type="term" value="P:tetrahydrofolate interconversion"/>
    <property type="evidence" value="ECO:0007669"/>
    <property type="project" value="UniProtKB-UniPathway"/>
</dbReference>
<evidence type="ECO:0000256" key="4">
    <source>
        <dbReference type="ARBA" id="ARBA00022630"/>
    </source>
</evidence>
<dbReference type="GO" id="GO:0009086">
    <property type="term" value="P:methionine biosynthetic process"/>
    <property type="evidence" value="ECO:0007669"/>
    <property type="project" value="TreeGrafter"/>
</dbReference>
<dbReference type="eggNOG" id="COG0685">
    <property type="taxonomic scope" value="Bacteria"/>
</dbReference>
<dbReference type="PANTHER" id="PTHR45754:SF3">
    <property type="entry name" value="METHYLENETETRAHYDROFOLATE REDUCTASE (NADPH)"/>
    <property type="match status" value="1"/>
</dbReference>
<name>C0QAY2_DESAH</name>
<evidence type="ECO:0000256" key="2">
    <source>
        <dbReference type="ARBA" id="ARBA00004777"/>
    </source>
</evidence>
<dbReference type="GO" id="GO:0106312">
    <property type="term" value="F:methylenetetrahydrofolate reductase (NADH) activity"/>
    <property type="evidence" value="ECO:0007669"/>
    <property type="project" value="UniProtKB-EC"/>
</dbReference>
<keyword evidence="6 9" id="KW-0560">Oxidoreductase</keyword>
<comment type="similarity">
    <text evidence="3 9">Belongs to the methylenetetrahydrofolate reductase family.</text>
</comment>
<gene>
    <name evidence="10" type="primary">metF1</name>
    <name evidence="10" type="ordered locus">HRM2_16730</name>
</gene>
<dbReference type="Gene3D" id="3.20.20.220">
    <property type="match status" value="1"/>
</dbReference>
<dbReference type="RefSeq" id="WP_015903568.1">
    <property type="nucleotide sequence ID" value="NC_012108.1"/>
</dbReference>
<evidence type="ECO:0000256" key="3">
    <source>
        <dbReference type="ARBA" id="ARBA00006743"/>
    </source>
</evidence>
<dbReference type="GO" id="GO:0071949">
    <property type="term" value="F:FAD binding"/>
    <property type="evidence" value="ECO:0007669"/>
    <property type="project" value="TreeGrafter"/>
</dbReference>
<evidence type="ECO:0000313" key="10">
    <source>
        <dbReference type="EMBL" id="ACN14781.1"/>
    </source>
</evidence>
<dbReference type="PANTHER" id="PTHR45754">
    <property type="entry name" value="METHYLENETETRAHYDROFOLATE REDUCTASE"/>
    <property type="match status" value="1"/>
</dbReference>
<evidence type="ECO:0000256" key="8">
    <source>
        <dbReference type="ARBA" id="ARBA00048628"/>
    </source>
</evidence>
<sequence>MRVGNLYKNQSDPSVSFEFFPPRDDKAESSFYGVVDALSALNPAYMSMTFGAGGSTSEGSFQAVKRMMIEKNLPMVAYIAGYGLGPHEITEVLDRYKALGVETIFVIRGDKPRTDGFTPHPESFAHASDLIRFISDRYDFDLGCAGYPEGHVQAESLEKDVEYLRLKQDNGAQYVVAQYFYDNDSFYRYVDLCRKSGITIPIIPGIMPIYTVKLTRMLCKLCGSTLPTGLREKLDSLTNDKSEAVADLGVNFAFDQCRDLVLKGVDGLHFYTMDRSGSVLKIVQRLKDDGLFK</sequence>
<dbReference type="STRING" id="177437.HRM2_16730"/>
<dbReference type="InterPro" id="IPR029041">
    <property type="entry name" value="FAD-linked_oxidoreductase-like"/>
</dbReference>
<dbReference type="KEGG" id="dat:HRM2_16730"/>
<dbReference type="Proteomes" id="UP000000442">
    <property type="component" value="Chromosome"/>
</dbReference>
<dbReference type="InterPro" id="IPR003171">
    <property type="entry name" value="Mehydrof_redctse-like"/>
</dbReference>
<dbReference type="SUPFAM" id="SSF51730">
    <property type="entry name" value="FAD-linked oxidoreductase"/>
    <property type="match status" value="1"/>
</dbReference>
<dbReference type="OrthoDB" id="9812555at2"/>
<dbReference type="UniPathway" id="UPA00193"/>
<dbReference type="AlphaFoldDB" id="C0QAY2"/>